<accession>A0ABU6K125</accession>
<dbReference type="RefSeq" id="WP_327598594.1">
    <property type="nucleotide sequence ID" value="NZ_JAYXHS010000001.1"/>
</dbReference>
<evidence type="ECO:0000313" key="3">
    <source>
        <dbReference type="EMBL" id="MEC5385644.1"/>
    </source>
</evidence>
<evidence type="ECO:0000256" key="1">
    <source>
        <dbReference type="HAMAP-Rule" id="MF_01411"/>
    </source>
</evidence>
<comment type="similarity">
    <text evidence="1">Belongs to the LptD family.</text>
</comment>
<dbReference type="EMBL" id="JAYXHS010000001">
    <property type="protein sequence ID" value="MEC5385644.1"/>
    <property type="molecule type" value="Genomic_DNA"/>
</dbReference>
<feature type="domain" description="LptD C-terminal" evidence="2">
    <location>
        <begin position="334"/>
        <end position="702"/>
    </location>
</feature>
<keyword evidence="4" id="KW-1185">Reference proteome</keyword>
<comment type="caution">
    <text evidence="1">Lacks conserved residue(s) required for the propagation of feature annotation.</text>
</comment>
<comment type="subcellular location">
    <subcellularLocation>
        <location evidence="1">Cell outer membrane</location>
    </subcellularLocation>
</comment>
<sequence length="807" mass="89481">MPGLRSDKNTPRHAVRDVPPRISHLGLAVLACFSGLAVAADGDAFVVRPHLLMFAQLGPVAAPSGTTGSARPDDIFIDADTVDGRTALEVSAGGKVRLRRGDMTIFSDRLRFDQALNEANAEGNVRMLRGQDSVEGPRARMNLDTKVGEFESPDYRFQRVVPVKGVTPGTPYQQSVAPKPVVAAGKADVLEMLGENQYHLRNASYTTCEASDPDWYLRVRDLDLDYDRERGEGTNSVLYFKNVPIGYVPWMDFPLNGSRQSGLLPATFGSTTNTGLDLTLPYYINLAPNYDATIAPRWMGRRGLQLGGEFRYLTPTGYGKMSGEYLANDQVTNTQRGLFSTQNFQDFGGGLTGNVDFSQVSDRNYFADLSSRISSTSQGNLNQQVQLNYGGIAWLPMGVNVQRYQTLTGDTPYSRQPQLTAALNVPDVKGVSVRMPMDYTHFEHPTKDEGQRTVGYPQLAYPVQITYGFFTPKIGVHLSQYDLSRRTTTGPEQLSRAVPIGSIDTGLNFERGVKFGGEDYTQTLEPRFYYVRAASRDQSQFPVFDTARADFNFAQLFSENLYSGSDRISDANQLTSAVTSRFIADRTGAEYIRLALGQRFYFSDQKVYLPGETPREGRIADWLGQVSGRVTTNSWVDTLYQYNPRDHRTERGVLAVRYQPQSAKVVTASYRYQRTSCSDPLNAACGTRDIDFATQWPIYGGWYGVGRYNRNLKDHQLSEALAGLEYKADCWVLRMVWQTLLTTKTDDPGSTTSKQSRNNSVFLQLEFNGLASIGSNPVQLLKRSIGGYSKINDNGVGDPVFGTGSAE</sequence>
<dbReference type="PANTHER" id="PTHR30189">
    <property type="entry name" value="LPS-ASSEMBLY PROTEIN"/>
    <property type="match status" value="1"/>
</dbReference>
<name>A0ABU6K125_9RHOO</name>
<reference evidence="3 4" key="1">
    <citation type="submission" date="2024-01" db="EMBL/GenBank/DDBJ databases">
        <title>Uliginosibacterium soil sp. nov.</title>
        <authorList>
            <person name="Lv Y."/>
        </authorList>
    </citation>
    <scope>NUCLEOTIDE SEQUENCE [LARGE SCALE GENOMIC DNA]</scope>
    <source>
        <strain evidence="3 4">H3</strain>
    </source>
</reference>
<comment type="function">
    <text evidence="1">Together with LptE, is involved in the assembly of lipopolysaccharide (LPS) at the surface of the outer membrane.</text>
</comment>
<dbReference type="PROSITE" id="PS51257">
    <property type="entry name" value="PROKAR_LIPOPROTEIN"/>
    <property type="match status" value="1"/>
</dbReference>
<dbReference type="PANTHER" id="PTHR30189:SF1">
    <property type="entry name" value="LPS-ASSEMBLY PROTEIN LPTD"/>
    <property type="match status" value="1"/>
</dbReference>
<dbReference type="Proteomes" id="UP001331561">
    <property type="component" value="Unassembled WGS sequence"/>
</dbReference>
<gene>
    <name evidence="1" type="primary">lptD</name>
    <name evidence="3" type="ORF">VVD49_07905</name>
</gene>
<organism evidence="3 4">
    <name type="scientific">Uliginosibacterium silvisoli</name>
    <dbReference type="NCBI Taxonomy" id="3114758"/>
    <lineage>
        <taxon>Bacteria</taxon>
        <taxon>Pseudomonadati</taxon>
        <taxon>Pseudomonadota</taxon>
        <taxon>Betaproteobacteria</taxon>
        <taxon>Rhodocyclales</taxon>
        <taxon>Zoogloeaceae</taxon>
        <taxon>Uliginosibacterium</taxon>
    </lineage>
</organism>
<dbReference type="InterPro" id="IPR050218">
    <property type="entry name" value="LptD"/>
</dbReference>
<dbReference type="Gene3D" id="2.60.450.10">
    <property type="entry name" value="Lipopolysaccharide (LPS) transport protein A like domain"/>
    <property type="match status" value="1"/>
</dbReference>
<dbReference type="InterPro" id="IPR007543">
    <property type="entry name" value="LptD_C"/>
</dbReference>
<comment type="subunit">
    <text evidence="1">Component of the lipopolysaccharide transport and assembly complex. Interacts with LptE and LptA.</text>
</comment>
<dbReference type="InterPro" id="IPR020889">
    <property type="entry name" value="LipoPS_assembly_LptD"/>
</dbReference>
<evidence type="ECO:0000313" key="4">
    <source>
        <dbReference type="Proteomes" id="UP001331561"/>
    </source>
</evidence>
<keyword evidence="1" id="KW-0472">Membrane</keyword>
<protein>
    <recommendedName>
        <fullName evidence="1">LPS-assembly protein LptD</fullName>
    </recommendedName>
</protein>
<proteinExistence type="inferred from homology"/>
<dbReference type="HAMAP" id="MF_01411">
    <property type="entry name" value="LPS_assembly_LptD"/>
    <property type="match status" value="1"/>
</dbReference>
<keyword evidence="1" id="KW-0732">Signal</keyword>
<dbReference type="Pfam" id="PF04453">
    <property type="entry name" value="LptD"/>
    <property type="match status" value="1"/>
</dbReference>
<comment type="caution">
    <text evidence="3">The sequence shown here is derived from an EMBL/GenBank/DDBJ whole genome shotgun (WGS) entry which is preliminary data.</text>
</comment>
<keyword evidence="1" id="KW-0998">Cell outer membrane</keyword>
<evidence type="ECO:0000259" key="2">
    <source>
        <dbReference type="Pfam" id="PF04453"/>
    </source>
</evidence>